<evidence type="ECO:0000313" key="8">
    <source>
        <dbReference type="EMBL" id="CAI9769751.1"/>
    </source>
</evidence>
<feature type="compositionally biased region" description="Low complexity" evidence="6">
    <location>
        <begin position="190"/>
        <end position="206"/>
    </location>
</feature>
<evidence type="ECO:0000256" key="3">
    <source>
        <dbReference type="ARBA" id="ARBA00022777"/>
    </source>
</evidence>
<dbReference type="Gene3D" id="1.10.510.10">
    <property type="entry name" value="Transferase(Phosphotransferase) domain 1"/>
    <property type="match status" value="1"/>
</dbReference>
<dbReference type="Pfam" id="PF00069">
    <property type="entry name" value="Pkinase"/>
    <property type="match status" value="1"/>
</dbReference>
<evidence type="ECO:0000313" key="9">
    <source>
        <dbReference type="Proteomes" id="UP000834106"/>
    </source>
</evidence>
<dbReference type="SUPFAM" id="SSF52402">
    <property type="entry name" value="Adenine nucleotide alpha hydrolases-like"/>
    <property type="match status" value="1"/>
</dbReference>
<dbReference type="AlphaFoldDB" id="A0AAD2DZS9"/>
<keyword evidence="4 5" id="KW-0067">ATP-binding</keyword>
<dbReference type="Gene3D" id="3.40.50.620">
    <property type="entry name" value="HUPs"/>
    <property type="match status" value="1"/>
</dbReference>
<evidence type="ECO:0000256" key="1">
    <source>
        <dbReference type="ARBA" id="ARBA00022679"/>
    </source>
</evidence>
<dbReference type="FunFam" id="3.30.200.20:FF:000268">
    <property type="entry name" value="probable receptor-like serine/threonine-protein kinase At5g57670"/>
    <property type="match status" value="1"/>
</dbReference>
<evidence type="ECO:0000256" key="4">
    <source>
        <dbReference type="ARBA" id="ARBA00022840"/>
    </source>
</evidence>
<evidence type="ECO:0000256" key="2">
    <source>
        <dbReference type="ARBA" id="ARBA00022741"/>
    </source>
</evidence>
<dbReference type="SMART" id="SM00220">
    <property type="entry name" value="S_TKc"/>
    <property type="match status" value="1"/>
</dbReference>
<keyword evidence="2 5" id="KW-0547">Nucleotide-binding</keyword>
<dbReference type="PROSITE" id="PS50011">
    <property type="entry name" value="PROTEIN_KINASE_DOM"/>
    <property type="match status" value="1"/>
</dbReference>
<sequence length="714" mass="78219">MRLVGRTGVGECSATTTTTETGDDGAGGGAVVVVGVKLDARSRELLTWALVKVAQSGDRVIAMHILDPGTEGKASLLSLVKTFDSVLAAYEGFCNLKQVDLKLKVCRGSPVRKVLAQEAKSCGATCLIVGSSVAHHTIRSRTSVAKYCAKNLQKNISVISVNNGKIMFQREATALAGPETKSKQRKIMGRSPLSLPPERVLSSSSSENEHNSMALVPIKTQEMPESRSGWTLLRRVFFHNGKVPETPSPKKSSLMQWMLKLPSRQSVTAIYPDQKHINASNKDEFHCTDLDTEKGAIIPYLGGTTSVSDFSKTISRELEGLRQKYSSTCRIFSYQELLLATNSFTAENLIGKGGSSRVYRGCLPEGEELAVKILKPSEDVLEHFVSEIEIITSLHHGNIISLVGICFEENNLLLVYNLLSRGSLEDNLHGPKKTGNSFCWEDRYKVALGVAEALDHIHNAAVEPVIHRDVKSSNILLSDDFEPQLSDFGLATWASSSSHHMDTTDVAGTFGYLAPEYFMHGKLNENIDVYAFGVVLLELLSGRKPIDNDLPKGEESLVMWANRVMKDGKISQLLDPNLTNAYDYNQFEKMVLAAILCIRRAPQSRPQISLILKLLQGDPEVLDWATEQVNALEEVDIVDAEQSGTNLQSFINLALLNLEEGSGLGREGYNVSTSSLPDLRHGPDVGWTVFCPMDHIFTVLCASEIAAEYANASY</sequence>
<feature type="domain" description="Protein kinase" evidence="7">
    <location>
        <begin position="344"/>
        <end position="621"/>
    </location>
</feature>
<reference evidence="8" key="1">
    <citation type="submission" date="2023-05" db="EMBL/GenBank/DDBJ databases">
        <authorList>
            <person name="Huff M."/>
        </authorList>
    </citation>
    <scope>NUCLEOTIDE SEQUENCE</scope>
</reference>
<dbReference type="InterPro" id="IPR008271">
    <property type="entry name" value="Ser/Thr_kinase_AS"/>
</dbReference>
<dbReference type="PANTHER" id="PTHR47987:SF5">
    <property type="entry name" value="PROTEIN KINASE DOMAIN-CONTAINING PROTEIN"/>
    <property type="match status" value="1"/>
</dbReference>
<protein>
    <recommendedName>
        <fullName evidence="7">Protein kinase domain-containing protein</fullName>
    </recommendedName>
</protein>
<name>A0AAD2DZS9_9LAMI</name>
<gene>
    <name evidence="8" type="ORF">FPE_LOCUS16539</name>
</gene>
<evidence type="ECO:0000256" key="6">
    <source>
        <dbReference type="SAM" id="MobiDB-lite"/>
    </source>
</evidence>
<dbReference type="Gene3D" id="3.30.200.20">
    <property type="entry name" value="Phosphorylase Kinase, domain 1"/>
    <property type="match status" value="1"/>
</dbReference>
<dbReference type="FunFam" id="1.10.510.10:FF:000284">
    <property type="entry name" value="Putative receptor-like serine/threonine-protein kinase"/>
    <property type="match status" value="1"/>
</dbReference>
<dbReference type="InterPro" id="IPR014729">
    <property type="entry name" value="Rossmann-like_a/b/a_fold"/>
</dbReference>
<dbReference type="Pfam" id="PF00582">
    <property type="entry name" value="Usp"/>
    <property type="match status" value="1"/>
</dbReference>
<dbReference type="GO" id="GO:0005524">
    <property type="term" value="F:ATP binding"/>
    <property type="evidence" value="ECO:0007669"/>
    <property type="project" value="UniProtKB-UniRule"/>
</dbReference>
<accession>A0AAD2DZS9</accession>
<dbReference type="EMBL" id="OU503045">
    <property type="protein sequence ID" value="CAI9769751.1"/>
    <property type="molecule type" value="Genomic_DNA"/>
</dbReference>
<dbReference type="InterPro" id="IPR046958">
    <property type="entry name" value="RBK1/2/STUNTED"/>
</dbReference>
<proteinExistence type="predicted"/>
<dbReference type="CDD" id="cd00293">
    <property type="entry name" value="USP-like"/>
    <property type="match status" value="1"/>
</dbReference>
<dbReference type="Proteomes" id="UP000834106">
    <property type="component" value="Chromosome 10"/>
</dbReference>
<dbReference type="PROSITE" id="PS00108">
    <property type="entry name" value="PROTEIN_KINASE_ST"/>
    <property type="match status" value="1"/>
</dbReference>
<keyword evidence="1" id="KW-0808">Transferase</keyword>
<dbReference type="InterPro" id="IPR011009">
    <property type="entry name" value="Kinase-like_dom_sf"/>
</dbReference>
<feature type="region of interest" description="Disordered" evidence="6">
    <location>
        <begin position="177"/>
        <end position="209"/>
    </location>
</feature>
<feature type="compositionally biased region" description="Low complexity" evidence="6">
    <location>
        <begin position="9"/>
        <end position="20"/>
    </location>
</feature>
<dbReference type="FunFam" id="3.40.50.620:FF:000177">
    <property type="entry name" value="probable receptor-like serine/threonine-protein kinase At5g57670"/>
    <property type="match status" value="1"/>
</dbReference>
<organism evidence="8 9">
    <name type="scientific">Fraxinus pennsylvanica</name>
    <dbReference type="NCBI Taxonomy" id="56036"/>
    <lineage>
        <taxon>Eukaryota</taxon>
        <taxon>Viridiplantae</taxon>
        <taxon>Streptophyta</taxon>
        <taxon>Embryophyta</taxon>
        <taxon>Tracheophyta</taxon>
        <taxon>Spermatophyta</taxon>
        <taxon>Magnoliopsida</taxon>
        <taxon>eudicotyledons</taxon>
        <taxon>Gunneridae</taxon>
        <taxon>Pentapetalae</taxon>
        <taxon>asterids</taxon>
        <taxon>lamiids</taxon>
        <taxon>Lamiales</taxon>
        <taxon>Oleaceae</taxon>
        <taxon>Oleeae</taxon>
        <taxon>Fraxinus</taxon>
    </lineage>
</organism>
<dbReference type="InterPro" id="IPR000719">
    <property type="entry name" value="Prot_kinase_dom"/>
</dbReference>
<evidence type="ECO:0000259" key="7">
    <source>
        <dbReference type="PROSITE" id="PS50011"/>
    </source>
</evidence>
<feature type="region of interest" description="Disordered" evidence="6">
    <location>
        <begin position="1"/>
        <end position="23"/>
    </location>
</feature>
<keyword evidence="9" id="KW-1185">Reference proteome</keyword>
<dbReference type="InterPro" id="IPR006016">
    <property type="entry name" value="UspA"/>
</dbReference>
<feature type="binding site" evidence="5">
    <location>
        <position position="372"/>
    </location>
    <ligand>
        <name>ATP</name>
        <dbReference type="ChEBI" id="CHEBI:30616"/>
    </ligand>
</feature>
<dbReference type="GO" id="GO:0004672">
    <property type="term" value="F:protein kinase activity"/>
    <property type="evidence" value="ECO:0007669"/>
    <property type="project" value="InterPro"/>
</dbReference>
<dbReference type="PANTHER" id="PTHR47987">
    <property type="entry name" value="OS08G0249100 PROTEIN"/>
    <property type="match status" value="1"/>
</dbReference>
<keyword evidence="3" id="KW-0418">Kinase</keyword>
<dbReference type="SUPFAM" id="SSF56112">
    <property type="entry name" value="Protein kinase-like (PK-like)"/>
    <property type="match status" value="1"/>
</dbReference>
<evidence type="ECO:0000256" key="5">
    <source>
        <dbReference type="PROSITE-ProRule" id="PRU10141"/>
    </source>
</evidence>
<dbReference type="PROSITE" id="PS00107">
    <property type="entry name" value="PROTEIN_KINASE_ATP"/>
    <property type="match status" value="1"/>
</dbReference>
<dbReference type="InterPro" id="IPR017441">
    <property type="entry name" value="Protein_kinase_ATP_BS"/>
</dbReference>